<name>A0A2V3TZY7_9HYPH</name>
<dbReference type="Pfam" id="PF02538">
    <property type="entry name" value="Hydantoinase_B"/>
    <property type="match status" value="1"/>
</dbReference>
<evidence type="ECO:0000313" key="3">
    <source>
        <dbReference type="Proteomes" id="UP000248021"/>
    </source>
</evidence>
<evidence type="ECO:0000313" key="2">
    <source>
        <dbReference type="EMBL" id="PXW55128.1"/>
    </source>
</evidence>
<dbReference type="GO" id="GO:0006749">
    <property type="term" value="P:glutathione metabolic process"/>
    <property type="evidence" value="ECO:0007669"/>
    <property type="project" value="TreeGrafter"/>
</dbReference>
<sequence>MTYDPITLGIFWDRLVSIADEVVTALVRSSFSTNVRESYDLSCVIFDAKGRALTQGTYSVPSFTGTAQATLAHLLQVFPPEILRPGDVIMTNDPWIGTGHMFDINVMQPIFRQTRLIGYVMSISHLPDIGGVGYSAVGREIYEEGLRLPPVLFVRDGVVDPVLRAIIACNVRVPEQTLGDIMANVASTTVGGRRINELMDEYGIEDIQPLSDAIIDFSDRSLRTQIARLPDGTWQHAIMVEGTEEPLRLAAEVTIRGDEVFADFSGTSPAIKAAINVPLCYTRAMTFHAIKCLTTPRIPNNAGSTLAIHVSAPAGCLLNALPPSPTGGRHVIGHFVQPLLFGALAAALPDQVQADSGMLNVINVQGKNREGEGVSSIFFASGGFGALAGIDGADTTPSPSNMTGTPVEVWEEISGTLVVSKALAPDSGGAGRFRGGLGQRIELVNDGGEALTISCLAGRTEFPPEGVLGGKPGRARRIEIDGTAVHPKGRYLLEPGQTLVTHEAGGGGYGDPAERAPRALLHDIAEGRVTREGALRDYGLNPAALGEGAR</sequence>
<reference evidence="2 3" key="1">
    <citation type="submission" date="2018-05" db="EMBL/GenBank/DDBJ databases">
        <title>Genomic Encyclopedia of Type Strains, Phase IV (KMG-IV): sequencing the most valuable type-strain genomes for metagenomic binning, comparative biology and taxonomic classification.</title>
        <authorList>
            <person name="Goeker M."/>
        </authorList>
    </citation>
    <scope>NUCLEOTIDE SEQUENCE [LARGE SCALE GENOMIC DNA]</scope>
    <source>
        <strain evidence="2 3">DSM 6462</strain>
    </source>
</reference>
<dbReference type="PANTHER" id="PTHR11365">
    <property type="entry name" value="5-OXOPROLINASE RELATED"/>
    <property type="match status" value="1"/>
</dbReference>
<dbReference type="AlphaFoldDB" id="A0A2V3TZY7"/>
<organism evidence="2 3">
    <name type="scientific">Chelatococcus asaccharovorans</name>
    <dbReference type="NCBI Taxonomy" id="28210"/>
    <lineage>
        <taxon>Bacteria</taxon>
        <taxon>Pseudomonadati</taxon>
        <taxon>Pseudomonadota</taxon>
        <taxon>Alphaproteobacteria</taxon>
        <taxon>Hyphomicrobiales</taxon>
        <taxon>Chelatococcaceae</taxon>
        <taxon>Chelatococcus</taxon>
    </lineage>
</organism>
<dbReference type="EMBL" id="QJJK01000010">
    <property type="protein sequence ID" value="PXW55128.1"/>
    <property type="molecule type" value="Genomic_DNA"/>
</dbReference>
<comment type="caution">
    <text evidence="2">The sequence shown here is derived from an EMBL/GenBank/DDBJ whole genome shotgun (WGS) entry which is preliminary data.</text>
</comment>
<dbReference type="OrthoDB" id="9761586at2"/>
<dbReference type="RefSeq" id="WP_110376731.1">
    <property type="nucleotide sequence ID" value="NZ_JAHBRY010000003.1"/>
</dbReference>
<keyword evidence="3" id="KW-1185">Reference proteome</keyword>
<dbReference type="PANTHER" id="PTHR11365:SF23">
    <property type="entry name" value="HYPOTHETICAL 5-OXOPROLINASE (EUROFUNG)-RELATED"/>
    <property type="match status" value="1"/>
</dbReference>
<dbReference type="InterPro" id="IPR045079">
    <property type="entry name" value="Oxoprolinase-like"/>
</dbReference>
<dbReference type="Proteomes" id="UP000248021">
    <property type="component" value="Unassembled WGS sequence"/>
</dbReference>
<proteinExistence type="predicted"/>
<dbReference type="InterPro" id="IPR003692">
    <property type="entry name" value="Hydantoinase_B"/>
</dbReference>
<protein>
    <submittedName>
        <fullName evidence="2">N-methylhydantoinase B</fullName>
    </submittedName>
</protein>
<evidence type="ECO:0000259" key="1">
    <source>
        <dbReference type="Pfam" id="PF02538"/>
    </source>
</evidence>
<feature type="domain" description="Hydantoinase B/oxoprolinase" evidence="1">
    <location>
        <begin position="4"/>
        <end position="512"/>
    </location>
</feature>
<gene>
    <name evidence="2" type="ORF">C7450_11067</name>
</gene>
<accession>A0A2V3TZY7</accession>
<dbReference type="GO" id="GO:0005829">
    <property type="term" value="C:cytosol"/>
    <property type="evidence" value="ECO:0007669"/>
    <property type="project" value="TreeGrafter"/>
</dbReference>
<dbReference type="GO" id="GO:0017168">
    <property type="term" value="F:5-oxoprolinase (ATP-hydrolyzing) activity"/>
    <property type="evidence" value="ECO:0007669"/>
    <property type="project" value="TreeGrafter"/>
</dbReference>